<dbReference type="Pfam" id="PF22062">
    <property type="entry name" value="OB_DPOA2"/>
    <property type="match status" value="1"/>
</dbReference>
<evidence type="ECO:0000256" key="2">
    <source>
        <dbReference type="ARBA" id="ARBA00007299"/>
    </source>
</evidence>
<evidence type="ECO:0000259" key="7">
    <source>
        <dbReference type="Pfam" id="PF04042"/>
    </source>
</evidence>
<evidence type="ECO:0000259" key="8">
    <source>
        <dbReference type="Pfam" id="PF22062"/>
    </source>
</evidence>
<feature type="compositionally biased region" description="Polar residues" evidence="6">
    <location>
        <begin position="48"/>
        <end position="71"/>
    </location>
</feature>
<organism evidence="9 10">
    <name type="scientific">Wickerhamiella sorbophila</name>
    <dbReference type="NCBI Taxonomy" id="45607"/>
    <lineage>
        <taxon>Eukaryota</taxon>
        <taxon>Fungi</taxon>
        <taxon>Dikarya</taxon>
        <taxon>Ascomycota</taxon>
        <taxon>Saccharomycotina</taxon>
        <taxon>Dipodascomycetes</taxon>
        <taxon>Dipodascales</taxon>
        <taxon>Trichomonascaceae</taxon>
        <taxon>Wickerhamiella</taxon>
    </lineage>
</organism>
<evidence type="ECO:0000313" key="10">
    <source>
        <dbReference type="Proteomes" id="UP000238350"/>
    </source>
</evidence>
<evidence type="ECO:0000313" key="9">
    <source>
        <dbReference type="EMBL" id="PRT56900.1"/>
    </source>
</evidence>
<gene>
    <name evidence="9" type="ORF">B9G98_04520</name>
</gene>
<proteinExistence type="inferred from homology"/>
<name>A0A2T0FPI3_9ASCO</name>
<dbReference type="OrthoDB" id="336885at2759"/>
<evidence type="ECO:0000256" key="1">
    <source>
        <dbReference type="ARBA" id="ARBA00004123"/>
    </source>
</evidence>
<reference evidence="9 10" key="1">
    <citation type="submission" date="2017-04" db="EMBL/GenBank/DDBJ databases">
        <title>Genome sequencing of [Candida] sorbophila.</title>
        <authorList>
            <person name="Ahn J.O."/>
        </authorList>
    </citation>
    <scope>NUCLEOTIDE SEQUENCE [LARGE SCALE GENOMIC DNA]</scope>
    <source>
        <strain evidence="9 10">DS02</strain>
    </source>
</reference>
<keyword evidence="5" id="KW-0539">Nucleus</keyword>
<dbReference type="GeneID" id="36518268"/>
<evidence type="ECO:0000256" key="5">
    <source>
        <dbReference type="ARBA" id="ARBA00023242"/>
    </source>
</evidence>
<protein>
    <recommendedName>
        <fullName evidence="3">DNA polymerase alpha subunit B</fullName>
    </recommendedName>
</protein>
<keyword evidence="4" id="KW-0235">DNA replication</keyword>
<evidence type="ECO:0000256" key="4">
    <source>
        <dbReference type="ARBA" id="ARBA00022705"/>
    </source>
</evidence>
<feature type="region of interest" description="Disordered" evidence="6">
    <location>
        <begin position="38"/>
        <end position="98"/>
    </location>
</feature>
<sequence length="558" mass="61331">MEDLHYKWEAYALSQPTEPQIASSLSDFQIYLAHEADRPKKKAKIGTPHTSRTRQVATPLRQIQSSATKPSTPLPAHIDRSGILPSSSDFPSSPVAHYSSRQNSGKVILTLNENVAVNPSIPSAPAHFAPNVSATEHNYRPMYQQLSDASKVLDQQIERMIKIFTDEGGINEHDIVNPARTIQDEAIVIGRLGSDEPGYKQRLHPKGITIQTCRRLGAGTQTRLDLDQLSAFSFFPGQIVALKGTNPSGSSFVVKEVIAPPQMPFAMVSSENQKELEAKRGENPLRLVAAAGPFTTQDNLDFHPLQDLVKTIQETKPSSVILVGPFVEGDHPMLWSSQKTDSFDSLHEIFAQKVVPILNDLDQNIPVILLPSTKDVITENLQYPQPQFSRKELGLPKNFKMVPNPAIFSLDEVVITATSSDSVQDILSSRTVEQNQQGSGFSQACRSILEQRRVYPLFPGFQSGDTPTEESVFEVSLRREQRPGVPLDVSHLNLADMVLAPNVLIVPSLTRPSAEIVNNVVCINPGFLSKKSNGGTYAVISGSAGPFWRNSRVDIVLI</sequence>
<dbReference type="GO" id="GO:0006270">
    <property type="term" value="P:DNA replication initiation"/>
    <property type="evidence" value="ECO:0007669"/>
    <property type="project" value="TreeGrafter"/>
</dbReference>
<dbReference type="PANTHER" id="PTHR23061:SF12">
    <property type="entry name" value="DNA POLYMERASE ALPHA SUBUNIT B"/>
    <property type="match status" value="1"/>
</dbReference>
<evidence type="ECO:0000256" key="6">
    <source>
        <dbReference type="SAM" id="MobiDB-lite"/>
    </source>
</evidence>
<dbReference type="InterPro" id="IPR007185">
    <property type="entry name" value="DNA_pol_a/d/e_bsu"/>
</dbReference>
<feature type="domain" description="DNA polymerase alpha subunit B OB" evidence="8">
    <location>
        <begin position="150"/>
        <end position="258"/>
    </location>
</feature>
<evidence type="ECO:0000256" key="3">
    <source>
        <dbReference type="ARBA" id="ARBA00018596"/>
    </source>
</evidence>
<dbReference type="GO" id="GO:0003677">
    <property type="term" value="F:DNA binding"/>
    <property type="evidence" value="ECO:0007669"/>
    <property type="project" value="InterPro"/>
</dbReference>
<dbReference type="AlphaFoldDB" id="A0A2T0FPI3"/>
<dbReference type="PANTHER" id="PTHR23061">
    <property type="entry name" value="DNA POLYMERASE 2 ALPHA 70 KDA SUBUNIT"/>
    <property type="match status" value="1"/>
</dbReference>
<dbReference type="Gene3D" id="3.60.21.60">
    <property type="match status" value="2"/>
</dbReference>
<dbReference type="InterPro" id="IPR016722">
    <property type="entry name" value="DNA_pol_alpha_bsu"/>
</dbReference>
<dbReference type="PIRSF" id="PIRSF018300">
    <property type="entry name" value="DNA_pol_alph_2"/>
    <property type="match status" value="1"/>
</dbReference>
<dbReference type="Proteomes" id="UP000238350">
    <property type="component" value="Unassembled WGS sequence"/>
</dbReference>
<keyword evidence="10" id="KW-1185">Reference proteome</keyword>
<comment type="similarity">
    <text evidence="2">Belongs to the DNA polymerase alpha subunit B family.</text>
</comment>
<dbReference type="InterPro" id="IPR054300">
    <property type="entry name" value="OB_DPOA2"/>
</dbReference>
<feature type="domain" description="DNA polymerase alpha/delta/epsilon subunit B" evidence="7">
    <location>
        <begin position="288"/>
        <end position="510"/>
    </location>
</feature>
<comment type="subcellular location">
    <subcellularLocation>
        <location evidence="1">Nucleus</location>
    </subcellularLocation>
</comment>
<dbReference type="Pfam" id="PF04042">
    <property type="entry name" value="DNA_pol_E_B"/>
    <property type="match status" value="1"/>
</dbReference>
<comment type="caution">
    <text evidence="9">The sequence shown here is derived from an EMBL/GenBank/DDBJ whole genome shotgun (WGS) entry which is preliminary data.</text>
</comment>
<dbReference type="EMBL" id="NDIQ01000022">
    <property type="protein sequence ID" value="PRT56900.1"/>
    <property type="molecule type" value="Genomic_DNA"/>
</dbReference>
<dbReference type="RefSeq" id="XP_024666845.1">
    <property type="nucleotide sequence ID" value="XM_024811077.1"/>
</dbReference>
<dbReference type="GO" id="GO:0005658">
    <property type="term" value="C:alpha DNA polymerase:primase complex"/>
    <property type="evidence" value="ECO:0007669"/>
    <property type="project" value="TreeGrafter"/>
</dbReference>
<dbReference type="STRING" id="45607.A0A2T0FPI3"/>
<accession>A0A2T0FPI3</accession>